<dbReference type="OrthoDB" id="107123at2759"/>
<dbReference type="PANTHER" id="PTHR40866:SF1">
    <property type="entry name" value="BED-TYPE DOMAIN-CONTAINING PROTEIN"/>
    <property type="match status" value="1"/>
</dbReference>
<name>A0A225VS27_9STRA</name>
<gene>
    <name evidence="1" type="ORF">PHMEG_00020295</name>
</gene>
<dbReference type="PANTHER" id="PTHR40866">
    <property type="entry name" value="BED-TYPE DOMAIN-CONTAINING PROTEIN"/>
    <property type="match status" value="1"/>
</dbReference>
<sequence>MVELRKENNFAELQKYTELLPVKRNETRWSSTFTMVQRYIRIGPEIKKVEAVEEMLPTGAKHRKILALFEHIKKFENVCLRLQRDDTDLAEYPVMSEHLKASAKIVETPAFEAGVVNVIRGCDGSSAEKLDLKSFEVGQAFCKKRKEGEEDYACLLLRNGGKKERRPRKEQITFLWTVTIPPTSNAVGASVLPMQVGPYTSTSLHGSSKLLTTGIPQS</sequence>
<evidence type="ECO:0000313" key="1">
    <source>
        <dbReference type="EMBL" id="OWZ07320.1"/>
    </source>
</evidence>
<proteinExistence type="predicted"/>
<dbReference type="EMBL" id="NBNE01003585">
    <property type="protein sequence ID" value="OWZ07320.1"/>
    <property type="molecule type" value="Genomic_DNA"/>
</dbReference>
<protein>
    <submittedName>
        <fullName evidence="1">Uncharacterized protein</fullName>
    </submittedName>
</protein>
<reference evidence="2" key="1">
    <citation type="submission" date="2017-03" db="EMBL/GenBank/DDBJ databases">
        <title>Phytopthora megakarya and P. palmivora, two closely related causual agents of cacao black pod achieved similar genome size and gene model numbers by different mechanisms.</title>
        <authorList>
            <person name="Ali S."/>
            <person name="Shao J."/>
            <person name="Larry D.J."/>
            <person name="Kronmiller B."/>
            <person name="Shen D."/>
            <person name="Strem M.D."/>
            <person name="Melnick R.L."/>
            <person name="Guiltinan M.J."/>
            <person name="Tyler B.M."/>
            <person name="Meinhardt L.W."/>
            <person name="Bailey B.A."/>
        </authorList>
    </citation>
    <scope>NUCLEOTIDE SEQUENCE [LARGE SCALE GENOMIC DNA]</scope>
    <source>
        <strain evidence="2">zdho120</strain>
    </source>
</reference>
<accession>A0A225VS27</accession>
<dbReference type="AlphaFoldDB" id="A0A225VS27"/>
<keyword evidence="2" id="KW-1185">Reference proteome</keyword>
<evidence type="ECO:0000313" key="2">
    <source>
        <dbReference type="Proteomes" id="UP000198211"/>
    </source>
</evidence>
<organism evidence="1 2">
    <name type="scientific">Phytophthora megakarya</name>
    <dbReference type="NCBI Taxonomy" id="4795"/>
    <lineage>
        <taxon>Eukaryota</taxon>
        <taxon>Sar</taxon>
        <taxon>Stramenopiles</taxon>
        <taxon>Oomycota</taxon>
        <taxon>Peronosporomycetes</taxon>
        <taxon>Peronosporales</taxon>
        <taxon>Peronosporaceae</taxon>
        <taxon>Phytophthora</taxon>
    </lineage>
</organism>
<dbReference type="Proteomes" id="UP000198211">
    <property type="component" value="Unassembled WGS sequence"/>
</dbReference>
<comment type="caution">
    <text evidence="1">The sequence shown here is derived from an EMBL/GenBank/DDBJ whole genome shotgun (WGS) entry which is preliminary data.</text>
</comment>